<accession>C0PM10</accession>
<name>C0PM10_MAIZE</name>
<dbReference type="HOGENOM" id="CLU_2018555_0_0_1"/>
<dbReference type="EMBL" id="BT069329">
    <property type="protein sequence ID" value="ACN36226.1"/>
    <property type="molecule type" value="mRNA"/>
</dbReference>
<feature type="region of interest" description="Disordered" evidence="1">
    <location>
        <begin position="98"/>
        <end position="123"/>
    </location>
</feature>
<protein>
    <submittedName>
        <fullName evidence="2">Uncharacterized protein</fullName>
    </submittedName>
</protein>
<evidence type="ECO:0000313" key="2">
    <source>
        <dbReference type="EMBL" id="ACN36226.1"/>
    </source>
</evidence>
<dbReference type="AlphaFoldDB" id="C0PM10"/>
<reference evidence="2" key="2">
    <citation type="submission" date="2012-06" db="EMBL/GenBank/DDBJ databases">
        <authorList>
            <person name="Yu Y."/>
            <person name="Currie J."/>
            <person name="Lomeli R."/>
            <person name="Angelova A."/>
            <person name="Collura K."/>
            <person name="Wissotski M."/>
            <person name="Campos D."/>
            <person name="Kudrna D."/>
            <person name="Golser W."/>
            <person name="Ashely E."/>
            <person name="Descour A."/>
            <person name="Fernandes J."/>
            <person name="Soderlund C."/>
            <person name="Walbot V."/>
        </authorList>
    </citation>
    <scope>NUCLEOTIDE SEQUENCE</scope>
    <source>
        <strain evidence="2">B73</strain>
    </source>
</reference>
<sequence>MLVSYLLLSSSSCPVCVPPLGLALWPWIANAPLRVQSTSVLSCFPVFKNAVGRSKQASSNPMEVESALRCHATQLHVHQVQESGGYLPIRDQPLPERQGTMAACLMSTRHEQQQPPAGQRPGF</sequence>
<proteinExistence type="evidence at transcript level"/>
<organism evidence="2">
    <name type="scientific">Zea mays</name>
    <name type="common">Maize</name>
    <dbReference type="NCBI Taxonomy" id="4577"/>
    <lineage>
        <taxon>Eukaryota</taxon>
        <taxon>Viridiplantae</taxon>
        <taxon>Streptophyta</taxon>
        <taxon>Embryophyta</taxon>
        <taxon>Tracheophyta</taxon>
        <taxon>Spermatophyta</taxon>
        <taxon>Magnoliopsida</taxon>
        <taxon>Liliopsida</taxon>
        <taxon>Poales</taxon>
        <taxon>Poaceae</taxon>
        <taxon>PACMAD clade</taxon>
        <taxon>Panicoideae</taxon>
        <taxon>Andropogonodae</taxon>
        <taxon>Andropogoneae</taxon>
        <taxon>Tripsacinae</taxon>
        <taxon>Zea</taxon>
    </lineage>
</organism>
<reference evidence="2" key="1">
    <citation type="journal article" date="2009" name="PLoS Genet.">
        <title>Sequencing, mapping, and analysis of 27,455 maize full-length cDNAs.</title>
        <authorList>
            <person name="Soderlund C."/>
            <person name="Descour A."/>
            <person name="Kudrna D."/>
            <person name="Bomhoff M."/>
            <person name="Boyd L."/>
            <person name="Currie J."/>
            <person name="Angelova A."/>
            <person name="Collura K."/>
            <person name="Wissotski M."/>
            <person name="Ashley E."/>
            <person name="Morrow D."/>
            <person name="Fernandes J."/>
            <person name="Walbot V."/>
            <person name="Yu Y."/>
        </authorList>
    </citation>
    <scope>NUCLEOTIDE SEQUENCE</scope>
    <source>
        <strain evidence="2">B73</strain>
    </source>
</reference>
<evidence type="ECO:0000256" key="1">
    <source>
        <dbReference type="SAM" id="MobiDB-lite"/>
    </source>
</evidence>